<evidence type="ECO:0000313" key="1">
    <source>
        <dbReference type="EMBL" id="CAB3747114.1"/>
    </source>
</evidence>
<protein>
    <submittedName>
        <fullName evidence="1">Uncharacterized protein</fullName>
    </submittedName>
</protein>
<reference evidence="1 2" key="1">
    <citation type="submission" date="2020-04" db="EMBL/GenBank/DDBJ databases">
        <authorList>
            <person name="De Canck E."/>
        </authorList>
    </citation>
    <scope>NUCLEOTIDE SEQUENCE [LARGE SCALE GENOMIC DNA]</scope>
    <source>
        <strain evidence="1 2">LMG 29660</strain>
    </source>
</reference>
<sequence length="47" mass="4910">MKIVATDGNCMIANNANIQTTGSNVVMASGQVLTFAFDATLNKWCSG</sequence>
<accession>A0A6J5D1J8</accession>
<dbReference type="EMBL" id="CADIKG010000001">
    <property type="protein sequence ID" value="CAB3747114.1"/>
    <property type="molecule type" value="Genomic_DNA"/>
</dbReference>
<dbReference type="AlphaFoldDB" id="A0A6J5D1J8"/>
<evidence type="ECO:0000313" key="2">
    <source>
        <dbReference type="Proteomes" id="UP000494135"/>
    </source>
</evidence>
<gene>
    <name evidence="1" type="ORF">LMG29660_00408</name>
</gene>
<proteinExistence type="predicted"/>
<organism evidence="1 2">
    <name type="scientific">Burkholderia puraquae</name>
    <dbReference type="NCBI Taxonomy" id="1904757"/>
    <lineage>
        <taxon>Bacteria</taxon>
        <taxon>Pseudomonadati</taxon>
        <taxon>Pseudomonadota</taxon>
        <taxon>Betaproteobacteria</taxon>
        <taxon>Burkholderiales</taxon>
        <taxon>Burkholderiaceae</taxon>
        <taxon>Burkholderia</taxon>
        <taxon>Burkholderia cepacia complex</taxon>
    </lineage>
</organism>
<name>A0A6J5D1J8_9BURK</name>
<dbReference type="Proteomes" id="UP000494135">
    <property type="component" value="Unassembled WGS sequence"/>
</dbReference>
<dbReference type="RefSeq" id="WP_244289243.1">
    <property type="nucleotide sequence ID" value="NZ_CADIKG010000001.1"/>
</dbReference>